<feature type="modified residue" description="4-aspartylphosphate" evidence="11">
    <location>
        <position position="1050"/>
    </location>
</feature>
<dbReference type="GO" id="GO:0005886">
    <property type="term" value="C:plasma membrane"/>
    <property type="evidence" value="ECO:0007669"/>
    <property type="project" value="TreeGrafter"/>
</dbReference>
<feature type="domain" description="PAS" evidence="16">
    <location>
        <begin position="607"/>
        <end position="646"/>
    </location>
</feature>
<keyword evidence="6" id="KW-0808">Transferase</keyword>
<feature type="transmembrane region" description="Helical" evidence="13">
    <location>
        <begin position="182"/>
        <end position="210"/>
    </location>
</feature>
<evidence type="ECO:0000256" key="10">
    <source>
        <dbReference type="ARBA" id="ARBA00023136"/>
    </source>
</evidence>
<evidence type="ECO:0000256" key="12">
    <source>
        <dbReference type="SAM" id="Coils"/>
    </source>
</evidence>
<dbReference type="SUPFAM" id="SSF47384">
    <property type="entry name" value="Homodimeric domain of signal transducing histidine kinase"/>
    <property type="match status" value="1"/>
</dbReference>
<dbReference type="GO" id="GO:0022857">
    <property type="term" value="F:transmembrane transporter activity"/>
    <property type="evidence" value="ECO:0007669"/>
    <property type="project" value="InterPro"/>
</dbReference>
<dbReference type="Pfam" id="PF00512">
    <property type="entry name" value="HisKA"/>
    <property type="match status" value="1"/>
</dbReference>
<feature type="domain" description="Response regulatory" evidence="15">
    <location>
        <begin position="1001"/>
        <end position="1115"/>
    </location>
</feature>
<feature type="transmembrane region" description="Helical" evidence="13">
    <location>
        <begin position="67"/>
        <end position="86"/>
    </location>
</feature>
<dbReference type="PROSITE" id="PS50283">
    <property type="entry name" value="NA_SOLUT_SYMP_3"/>
    <property type="match status" value="1"/>
</dbReference>
<dbReference type="CDD" id="cd00082">
    <property type="entry name" value="HisKA"/>
    <property type="match status" value="1"/>
</dbReference>
<dbReference type="Gene3D" id="1.10.287.130">
    <property type="match status" value="1"/>
</dbReference>
<dbReference type="SUPFAM" id="SSF52172">
    <property type="entry name" value="CheY-like"/>
    <property type="match status" value="1"/>
</dbReference>
<feature type="transmembrane region" description="Helical" evidence="13">
    <location>
        <begin position="317"/>
        <end position="346"/>
    </location>
</feature>
<feature type="transmembrane region" description="Helical" evidence="13">
    <location>
        <begin position="367"/>
        <end position="393"/>
    </location>
</feature>
<feature type="transmembrane region" description="Helical" evidence="13">
    <location>
        <begin position="6"/>
        <end position="24"/>
    </location>
</feature>
<dbReference type="InterPro" id="IPR001789">
    <property type="entry name" value="Sig_transdc_resp-reg_receiver"/>
</dbReference>
<dbReference type="InterPro" id="IPR000014">
    <property type="entry name" value="PAS"/>
</dbReference>
<evidence type="ECO:0000256" key="8">
    <source>
        <dbReference type="ARBA" id="ARBA00022777"/>
    </source>
</evidence>
<dbReference type="Pfam" id="PF02518">
    <property type="entry name" value="HATPase_c"/>
    <property type="match status" value="1"/>
</dbReference>
<comment type="subcellular location">
    <subcellularLocation>
        <location evidence="2">Membrane</location>
        <topology evidence="2">Multi-pass membrane protein</topology>
    </subcellularLocation>
</comment>
<evidence type="ECO:0000256" key="1">
    <source>
        <dbReference type="ARBA" id="ARBA00000085"/>
    </source>
</evidence>
<keyword evidence="10 13" id="KW-0472">Membrane</keyword>
<evidence type="ECO:0000256" key="4">
    <source>
        <dbReference type="ARBA" id="ARBA00012438"/>
    </source>
</evidence>
<dbReference type="InterPro" id="IPR011006">
    <property type="entry name" value="CheY-like_superfamily"/>
</dbReference>
<proteinExistence type="inferred from homology"/>
<comment type="caution">
    <text evidence="17">The sequence shown here is derived from an EMBL/GenBank/DDBJ whole genome shotgun (WGS) entry which is preliminary data.</text>
</comment>
<feature type="transmembrane region" description="Helical" evidence="13">
    <location>
        <begin position="273"/>
        <end position="297"/>
    </location>
</feature>
<dbReference type="SUPFAM" id="SSF55874">
    <property type="entry name" value="ATPase domain of HSP90 chaperone/DNA topoisomerase II/histidine kinase"/>
    <property type="match status" value="1"/>
</dbReference>
<dbReference type="SMART" id="SM00387">
    <property type="entry name" value="HATPase_c"/>
    <property type="match status" value="1"/>
</dbReference>
<dbReference type="Pfam" id="PF00072">
    <property type="entry name" value="Response_reg"/>
    <property type="match status" value="1"/>
</dbReference>
<evidence type="ECO:0000313" key="17">
    <source>
        <dbReference type="EMBL" id="TRW17348.1"/>
    </source>
</evidence>
<evidence type="ECO:0000256" key="2">
    <source>
        <dbReference type="ARBA" id="ARBA00004141"/>
    </source>
</evidence>
<keyword evidence="9 13" id="KW-1133">Transmembrane helix</keyword>
<dbReference type="Gene3D" id="1.20.1730.10">
    <property type="entry name" value="Sodium/glucose cotransporter"/>
    <property type="match status" value="1"/>
</dbReference>
<feature type="domain" description="Histidine kinase" evidence="14">
    <location>
        <begin position="769"/>
        <end position="980"/>
    </location>
</feature>
<name>A0A552UGI9_9SPHN</name>
<feature type="transmembrane region" description="Helical" evidence="13">
    <location>
        <begin position="36"/>
        <end position="55"/>
    </location>
</feature>
<feature type="transmembrane region" description="Helical" evidence="13">
    <location>
        <begin position="399"/>
        <end position="421"/>
    </location>
</feature>
<dbReference type="PROSITE" id="PS50109">
    <property type="entry name" value="HIS_KIN"/>
    <property type="match status" value="1"/>
</dbReference>
<evidence type="ECO:0000313" key="18">
    <source>
        <dbReference type="Proteomes" id="UP000317894"/>
    </source>
</evidence>
<dbReference type="Gene3D" id="3.30.450.20">
    <property type="entry name" value="PAS domain"/>
    <property type="match status" value="1"/>
</dbReference>
<keyword evidence="7 13" id="KW-0812">Transmembrane</keyword>
<feature type="transmembrane region" description="Helical" evidence="13">
    <location>
        <begin position="433"/>
        <end position="462"/>
    </location>
</feature>
<dbReference type="PROSITE" id="PS50112">
    <property type="entry name" value="PAS"/>
    <property type="match status" value="1"/>
</dbReference>
<accession>A0A552UGI9</accession>
<dbReference type="InterPro" id="IPR001734">
    <property type="entry name" value="Na/solute_symporter"/>
</dbReference>
<dbReference type="GO" id="GO:0000155">
    <property type="term" value="F:phosphorelay sensor kinase activity"/>
    <property type="evidence" value="ECO:0007669"/>
    <property type="project" value="InterPro"/>
</dbReference>
<comment type="catalytic activity">
    <reaction evidence="1">
        <text>ATP + protein L-histidine = ADP + protein N-phospho-L-histidine.</text>
        <dbReference type="EC" id="2.7.13.3"/>
    </reaction>
</comment>
<feature type="transmembrane region" description="Helical" evidence="13">
    <location>
        <begin position="152"/>
        <end position="170"/>
    </location>
</feature>
<evidence type="ECO:0000256" key="3">
    <source>
        <dbReference type="ARBA" id="ARBA00006434"/>
    </source>
</evidence>
<dbReference type="Gene3D" id="3.30.565.10">
    <property type="entry name" value="Histidine kinase-like ATPase, C-terminal domain"/>
    <property type="match status" value="1"/>
</dbReference>
<dbReference type="InterPro" id="IPR035965">
    <property type="entry name" value="PAS-like_dom_sf"/>
</dbReference>
<dbReference type="EMBL" id="VJWA01000001">
    <property type="protein sequence ID" value="TRW17348.1"/>
    <property type="molecule type" value="Genomic_DNA"/>
</dbReference>
<sequence length="1120" mass="117684">MNDLLPFVVALSYAAGLFAVAAWVDRRRHLGAEPRFRLPAYTLALAVYCTSWTFYGAVGSAAADGWSYLPIYLGPILVYLCAPGFLRRLIAAVQAEGATSISDFIGSRFGKSRGVAALVTALALFGTIPYLALQLRSVGTSYAEIVGTGGTLMPMTLTAIALALFAMLFGTRRFEASGRNEAILYAVAVESLVKLAALLAVCGFAIWLYGAAPPAAQVAGLARLRDNFDLGQLDGDFVVITLLAMTAIVCLPRQFYVGVIEARAPSDVSRSRFAFIGYLLITTIVVLPITLTGLTVLPADSVPDLFMLDLPLENGASLLAMVVFIGGFSAATGMVVVETIALSTMVSNDLIAPLLLRHRRLSAGADFGAALLWVRRAAIVIVMGAALAYALLIPASQRLASIGLVAFAAMAQFAPALLLAVQRPGGDAAAAKAGLTAGLVLWLYTLLWPTIAAPAMLVPLAGTLADPLALFGVTGFSPLTHGVLWSVGGNLAAFALVAARRVRAPALPLDLWRGPRIAEVRDIGGLLAMVERFVGAGVVRDAFGAAAVQPSAPVDRRSAQTAERLIASVIGAPSARAIMASALSGTTLKFADVARMLDESGQSLRFSKGLLAATLENIDPGVSVVDRDLNLVAWNSRYLDLFGYPPGLVYVGAPVAGLIRYNAERGECGPGEVEAHVERRLDHMRKGRAHSFERDRADGKVLKTVGGPMPGGGYVMCFTDVTAEKQAKRALEVANEQLEARVEARTRELRDARQVAEDATRDKTRFLAAASHDLLQPLHAARLFCAALDGGVDAAAQPLVANIDRSINAADRLLRALLDISKLDAGGVKPVPEVFAVAALIDELASEFAAQAADKGLRLRVGGREGTAFTDRTLLRSILQNFLGNALRYTASGSVLIGCRRRGDRLRIEVWDTGIGISAAQHAAVFEEFHRLAPSSGDEAGVGLGLAIVDRIARLLGARLDMRSVVGRGSMFAVEVPVALAPALAAVPPPADPRLPVGGTRVLCVDDDAAILAGVAALLTSWQCATTTARSHDEAAVAARAGIFDAAFVDYHLGDGRNGLDLLRVLRADHPDMRLALVTADPSPAVAAAASALGATVIRKPGDPAHLRRVLSGPVALAAE</sequence>
<evidence type="ECO:0000256" key="13">
    <source>
        <dbReference type="SAM" id="Phobius"/>
    </source>
</evidence>
<dbReference type="EC" id="2.7.13.3" evidence="4"/>
<dbReference type="OrthoDB" id="9764438at2"/>
<feature type="coiled-coil region" evidence="12">
    <location>
        <begin position="721"/>
        <end position="762"/>
    </location>
</feature>
<feature type="transmembrane region" description="Helical" evidence="13">
    <location>
        <begin position="230"/>
        <end position="252"/>
    </location>
</feature>
<feature type="transmembrane region" description="Helical" evidence="13">
    <location>
        <begin position="482"/>
        <end position="499"/>
    </location>
</feature>
<gene>
    <name evidence="17" type="ORF">FMM06_04015</name>
</gene>
<evidence type="ECO:0000259" key="15">
    <source>
        <dbReference type="PROSITE" id="PS50110"/>
    </source>
</evidence>
<dbReference type="CDD" id="cd00130">
    <property type="entry name" value="PAS"/>
    <property type="match status" value="1"/>
</dbReference>
<comment type="similarity">
    <text evidence="3">Belongs to the sodium:solute symporter (SSF) (TC 2.A.21) family.</text>
</comment>
<dbReference type="GO" id="GO:0009927">
    <property type="term" value="F:histidine phosphotransfer kinase activity"/>
    <property type="evidence" value="ECO:0007669"/>
    <property type="project" value="TreeGrafter"/>
</dbReference>
<feature type="transmembrane region" description="Helical" evidence="13">
    <location>
        <begin position="114"/>
        <end position="132"/>
    </location>
</feature>
<dbReference type="PROSITE" id="PS50110">
    <property type="entry name" value="RESPONSE_REGULATORY"/>
    <property type="match status" value="1"/>
</dbReference>
<dbReference type="RefSeq" id="WP_143554893.1">
    <property type="nucleotide sequence ID" value="NZ_VJWA01000001.1"/>
</dbReference>
<dbReference type="Pfam" id="PF12860">
    <property type="entry name" value="PAS_7"/>
    <property type="match status" value="1"/>
</dbReference>
<dbReference type="PANTHER" id="PTHR43047">
    <property type="entry name" value="TWO-COMPONENT HISTIDINE PROTEIN KINASE"/>
    <property type="match status" value="1"/>
</dbReference>
<dbReference type="InterPro" id="IPR003594">
    <property type="entry name" value="HATPase_dom"/>
</dbReference>
<evidence type="ECO:0000259" key="14">
    <source>
        <dbReference type="PROSITE" id="PS50109"/>
    </source>
</evidence>
<dbReference type="PRINTS" id="PR00344">
    <property type="entry name" value="BCTRLSENSOR"/>
</dbReference>
<dbReference type="SMART" id="SM00388">
    <property type="entry name" value="HisKA"/>
    <property type="match status" value="1"/>
</dbReference>
<evidence type="ECO:0000256" key="6">
    <source>
        <dbReference type="ARBA" id="ARBA00022679"/>
    </source>
</evidence>
<keyword evidence="5 11" id="KW-0597">Phosphoprotein</keyword>
<dbReference type="Gene3D" id="3.40.50.2300">
    <property type="match status" value="1"/>
</dbReference>
<dbReference type="InterPro" id="IPR036097">
    <property type="entry name" value="HisK_dim/P_sf"/>
</dbReference>
<keyword evidence="18" id="KW-1185">Reference proteome</keyword>
<dbReference type="InterPro" id="IPR004358">
    <property type="entry name" value="Sig_transdc_His_kin-like_C"/>
</dbReference>
<dbReference type="AlphaFoldDB" id="A0A552UGI9"/>
<dbReference type="SMART" id="SM00448">
    <property type="entry name" value="REC"/>
    <property type="match status" value="1"/>
</dbReference>
<evidence type="ECO:0000256" key="7">
    <source>
        <dbReference type="ARBA" id="ARBA00022692"/>
    </source>
</evidence>
<keyword evidence="12" id="KW-0175">Coiled coil</keyword>
<keyword evidence="8" id="KW-0418">Kinase</keyword>
<dbReference type="PANTHER" id="PTHR43047:SF9">
    <property type="entry name" value="HISTIDINE KINASE"/>
    <property type="match status" value="1"/>
</dbReference>
<dbReference type="InterPro" id="IPR038377">
    <property type="entry name" value="Na/Glc_symporter_sf"/>
</dbReference>
<dbReference type="InterPro" id="IPR036890">
    <property type="entry name" value="HATPase_C_sf"/>
</dbReference>
<organism evidence="17 18">
    <name type="scientific">Glacieibacterium frigidum</name>
    <dbReference type="NCBI Taxonomy" id="2593303"/>
    <lineage>
        <taxon>Bacteria</taxon>
        <taxon>Pseudomonadati</taxon>
        <taxon>Pseudomonadota</taxon>
        <taxon>Alphaproteobacteria</taxon>
        <taxon>Sphingomonadales</taxon>
        <taxon>Sphingosinicellaceae</taxon>
        <taxon>Glacieibacterium</taxon>
    </lineage>
</organism>
<reference evidence="17 18" key="1">
    <citation type="submission" date="2019-07" db="EMBL/GenBank/DDBJ databases">
        <title>Novel species isolated from glacier.</title>
        <authorList>
            <person name="Liu Q."/>
            <person name="Xin Y.-H."/>
        </authorList>
    </citation>
    <scope>NUCLEOTIDE SEQUENCE [LARGE SCALE GENOMIC DNA]</scope>
    <source>
        <strain evidence="17 18">LB1R16</strain>
    </source>
</reference>
<dbReference type="InterPro" id="IPR005467">
    <property type="entry name" value="His_kinase_dom"/>
</dbReference>
<dbReference type="FunFam" id="3.30.565.10:FF:000049">
    <property type="entry name" value="Two-component sensor histidine kinase"/>
    <property type="match status" value="1"/>
</dbReference>
<evidence type="ECO:0000256" key="9">
    <source>
        <dbReference type="ARBA" id="ARBA00022989"/>
    </source>
</evidence>
<dbReference type="InterPro" id="IPR003661">
    <property type="entry name" value="HisK_dim/P_dom"/>
</dbReference>
<evidence type="ECO:0000256" key="11">
    <source>
        <dbReference type="PROSITE-ProRule" id="PRU00169"/>
    </source>
</evidence>
<protein>
    <recommendedName>
        <fullName evidence="4">histidine kinase</fullName>
        <ecNumber evidence="4">2.7.13.3</ecNumber>
    </recommendedName>
</protein>
<evidence type="ECO:0000259" key="16">
    <source>
        <dbReference type="PROSITE" id="PS50112"/>
    </source>
</evidence>
<dbReference type="CDD" id="cd00156">
    <property type="entry name" value="REC"/>
    <property type="match status" value="1"/>
</dbReference>
<dbReference type="SUPFAM" id="SSF55785">
    <property type="entry name" value="PYP-like sensor domain (PAS domain)"/>
    <property type="match status" value="1"/>
</dbReference>
<dbReference type="Proteomes" id="UP000317894">
    <property type="component" value="Unassembled WGS sequence"/>
</dbReference>
<evidence type="ECO:0000256" key="5">
    <source>
        <dbReference type="ARBA" id="ARBA00022553"/>
    </source>
</evidence>